<feature type="domain" description="PHB de-polymerase C-terminal" evidence="1">
    <location>
        <begin position="205"/>
        <end position="406"/>
    </location>
</feature>
<evidence type="ECO:0000259" key="1">
    <source>
        <dbReference type="Pfam" id="PF06850"/>
    </source>
</evidence>
<proteinExistence type="predicted"/>
<keyword evidence="3" id="KW-1185">Reference proteome</keyword>
<organism evidence="2 3">
    <name type="scientific">Aestuariispira insulae</name>
    <dbReference type="NCBI Taxonomy" id="1461337"/>
    <lineage>
        <taxon>Bacteria</taxon>
        <taxon>Pseudomonadati</taxon>
        <taxon>Pseudomonadota</taxon>
        <taxon>Alphaproteobacteria</taxon>
        <taxon>Rhodospirillales</taxon>
        <taxon>Kiloniellaceae</taxon>
        <taxon>Aestuariispira</taxon>
    </lineage>
</organism>
<dbReference type="OrthoDB" id="9774318at2"/>
<dbReference type="EMBL" id="QRDW01000001">
    <property type="protein sequence ID" value="RED53674.1"/>
    <property type="molecule type" value="Genomic_DNA"/>
</dbReference>
<dbReference type="Proteomes" id="UP000256845">
    <property type="component" value="Unassembled WGS sequence"/>
</dbReference>
<accession>A0A3D9HVY8</accession>
<dbReference type="PIRSF" id="PIRSF020818">
    <property type="entry name" value="PHB_depoly_PhaZ"/>
    <property type="match status" value="1"/>
</dbReference>
<reference evidence="2 3" key="1">
    <citation type="submission" date="2018-07" db="EMBL/GenBank/DDBJ databases">
        <title>Genomic Encyclopedia of Type Strains, Phase III (KMG-III): the genomes of soil and plant-associated and newly described type strains.</title>
        <authorList>
            <person name="Whitman W."/>
        </authorList>
    </citation>
    <scope>NUCLEOTIDE SEQUENCE [LARGE SCALE GENOMIC DNA]</scope>
    <source>
        <strain evidence="2 3">CECT 8488</strain>
    </source>
</reference>
<evidence type="ECO:0000313" key="2">
    <source>
        <dbReference type="EMBL" id="RED53674.1"/>
    </source>
</evidence>
<evidence type="ECO:0000313" key="3">
    <source>
        <dbReference type="Proteomes" id="UP000256845"/>
    </source>
</evidence>
<comment type="caution">
    <text evidence="2">The sequence shown here is derived from an EMBL/GenBank/DDBJ whole genome shotgun (WGS) entry which is preliminary data.</text>
</comment>
<dbReference type="SUPFAM" id="SSF53474">
    <property type="entry name" value="alpha/beta-Hydrolases"/>
    <property type="match status" value="1"/>
</dbReference>
<dbReference type="Pfam" id="PF06850">
    <property type="entry name" value="PHB_depo_C"/>
    <property type="match status" value="1"/>
</dbReference>
<dbReference type="InterPro" id="IPR051321">
    <property type="entry name" value="PHA/PHB_synthase"/>
</dbReference>
<protein>
    <submittedName>
        <fullName evidence="2">Poly(3-hydroxybutyrate) depolymerase</fullName>
    </submittedName>
</protein>
<dbReference type="Gene3D" id="3.40.50.1820">
    <property type="entry name" value="alpha/beta hydrolase"/>
    <property type="match status" value="1"/>
</dbReference>
<sequence>MLYSLYDAKTQALSPFRLLAETTRMSFTNPWNPWAYTPWGRAMAAGSDVLESVMRERTKPAWGIDFTVVDDEEYPVERHVVRSRPFCELIHFKRIGAEKRNDPKILLVAPMSGHFATLLRGTVQALIQDHEVYVTDWIDAALVPVEDGHFSLDDYIDYLLDFMRFLAPDLNVMAVCQPAPVTLAAVSLLAQHDDPAQPSTMTLMGGPIDPAAEATVVTQLAENRTMSWFEQHCVHLVPGRFPGANRRVYPGFLQLRAFLSMNPARHTSAHMKMFNHLIEGDGESAAAHRKFYDEYLAVMDTPAEFYLDTIREIFKERTLPRGLFKWRGETVDPSAITKTALLTVEGALDDISAPGQTYAAHDMCTGLPKAKHKNIVQENVGHYGIFNGRRWREQIKPQIGEFIRKHRAA</sequence>
<name>A0A3D9HVY8_9PROT</name>
<dbReference type="InterPro" id="IPR029058">
    <property type="entry name" value="AB_hydrolase_fold"/>
</dbReference>
<gene>
    <name evidence="2" type="ORF">DFP90_101466</name>
</gene>
<dbReference type="AlphaFoldDB" id="A0A3D9HVY8"/>
<dbReference type="InterPro" id="IPR009656">
    <property type="entry name" value="PHB_depo_C"/>
</dbReference>
<dbReference type="NCBIfam" id="TIGR01849">
    <property type="entry name" value="PHB_depoly_PhaZ"/>
    <property type="match status" value="1"/>
</dbReference>
<dbReference type="RefSeq" id="WP_115934793.1">
    <property type="nucleotide sequence ID" value="NZ_QRDW01000001.1"/>
</dbReference>
<dbReference type="InterPro" id="IPR010915">
    <property type="entry name" value="PHB_depoly_PhaZ"/>
</dbReference>
<dbReference type="PANTHER" id="PTHR36837">
    <property type="entry name" value="POLY(3-HYDROXYALKANOATE) POLYMERASE SUBUNIT PHAC"/>
    <property type="match status" value="1"/>
</dbReference>
<dbReference type="PANTHER" id="PTHR36837:SF4">
    <property type="entry name" value="BLR0908 PROTEIN"/>
    <property type="match status" value="1"/>
</dbReference>